<dbReference type="HOGENOM" id="CLU_2853599_0_0_1"/>
<reference evidence="1" key="1">
    <citation type="submission" date="2015-04" db="UniProtKB">
        <authorList>
            <consortium name="EnsemblPlants"/>
        </authorList>
    </citation>
    <scope>IDENTIFICATION</scope>
</reference>
<organism evidence="1">
    <name type="scientific">Oryza meridionalis</name>
    <dbReference type="NCBI Taxonomy" id="40149"/>
    <lineage>
        <taxon>Eukaryota</taxon>
        <taxon>Viridiplantae</taxon>
        <taxon>Streptophyta</taxon>
        <taxon>Embryophyta</taxon>
        <taxon>Tracheophyta</taxon>
        <taxon>Spermatophyta</taxon>
        <taxon>Magnoliopsida</taxon>
        <taxon>Liliopsida</taxon>
        <taxon>Poales</taxon>
        <taxon>Poaceae</taxon>
        <taxon>BOP clade</taxon>
        <taxon>Oryzoideae</taxon>
        <taxon>Oryzeae</taxon>
        <taxon>Oryzinae</taxon>
        <taxon>Oryza</taxon>
    </lineage>
</organism>
<sequence length="65" mass="6379">MVDDVVAARSGYPDRVRSLVGEAPPRLPPDPADLGSSIAVPSAVVALTSSGAAEAGRGSTCTISG</sequence>
<name>A0A0E0ESG3_9ORYZ</name>
<evidence type="ECO:0000313" key="2">
    <source>
        <dbReference type="Proteomes" id="UP000008021"/>
    </source>
</evidence>
<protein>
    <submittedName>
        <fullName evidence="1">Uncharacterized protein</fullName>
    </submittedName>
</protein>
<dbReference type="EnsemblPlants" id="OMERI09G08700.1">
    <property type="protein sequence ID" value="OMERI09G08700.1"/>
    <property type="gene ID" value="OMERI09G08700"/>
</dbReference>
<accession>A0A0E0ESG3</accession>
<proteinExistence type="predicted"/>
<dbReference type="AlphaFoldDB" id="A0A0E0ESG3"/>
<keyword evidence="2" id="KW-1185">Reference proteome</keyword>
<evidence type="ECO:0000313" key="1">
    <source>
        <dbReference type="EnsemblPlants" id="OMERI09G08700.1"/>
    </source>
</evidence>
<dbReference type="Proteomes" id="UP000008021">
    <property type="component" value="Chromosome 9"/>
</dbReference>
<dbReference type="Gramene" id="OMERI09G08700.1">
    <property type="protein sequence ID" value="OMERI09G08700.1"/>
    <property type="gene ID" value="OMERI09G08700"/>
</dbReference>
<reference evidence="1" key="2">
    <citation type="submission" date="2018-05" db="EMBL/GenBank/DDBJ databases">
        <title>OmerRS3 (Oryza meridionalis Reference Sequence Version 3).</title>
        <authorList>
            <person name="Zhang J."/>
            <person name="Kudrna D."/>
            <person name="Lee S."/>
            <person name="Talag J."/>
            <person name="Welchert J."/>
            <person name="Wing R.A."/>
        </authorList>
    </citation>
    <scope>NUCLEOTIDE SEQUENCE [LARGE SCALE GENOMIC DNA]</scope>
    <source>
        <strain evidence="1">cv. OR44</strain>
    </source>
</reference>